<dbReference type="Pfam" id="PF04359">
    <property type="entry name" value="DUF493"/>
    <property type="match status" value="1"/>
</dbReference>
<gene>
    <name evidence="3" type="ORF">GBM95_00095</name>
</gene>
<comment type="similarity">
    <text evidence="1 2">Belongs to the UPF0250 family.</text>
</comment>
<evidence type="ECO:0000256" key="2">
    <source>
        <dbReference type="HAMAP-Rule" id="MF_00659"/>
    </source>
</evidence>
<sequence length="116" mass="13286">MTEAEKKDVVTIDSEVVQDKESEQLKEAVEQSEALMKFPMEFPIKVMGDASPSFPKEIIGITKSHFEDFDEKNVAVTWSRTRKYQCVTITVTARSREQLDDMYRALTACPMVKYAL</sequence>
<reference evidence="3 4" key="1">
    <citation type="submission" date="2019-10" db="EMBL/GenBank/DDBJ databases">
        <title>Genome diversity of Sutterella seckii.</title>
        <authorList>
            <person name="Chaplin A.V."/>
            <person name="Sokolova S.R."/>
            <person name="Mosin K.A."/>
            <person name="Ivanova E.L."/>
            <person name="Kochetkova T.O."/>
            <person name="Goltsov A.Y."/>
            <person name="Trofimov D.Y."/>
            <person name="Efimov B.A."/>
        </authorList>
    </citation>
    <scope>NUCLEOTIDE SEQUENCE [LARGE SCALE GENOMIC DNA]</scope>
    <source>
        <strain evidence="3 4">ASD393</strain>
    </source>
</reference>
<dbReference type="EMBL" id="WEHX01000001">
    <property type="protein sequence ID" value="KAB7663283.1"/>
    <property type="molecule type" value="Genomic_DNA"/>
</dbReference>
<dbReference type="HAMAP" id="MF_00659">
    <property type="entry name" value="UPF0250"/>
    <property type="match status" value="1"/>
</dbReference>
<dbReference type="GO" id="GO:0005829">
    <property type="term" value="C:cytosol"/>
    <property type="evidence" value="ECO:0007669"/>
    <property type="project" value="TreeGrafter"/>
</dbReference>
<dbReference type="OrthoDB" id="9793424at2"/>
<dbReference type="Gene3D" id="3.30.70.260">
    <property type="match status" value="1"/>
</dbReference>
<evidence type="ECO:0000313" key="4">
    <source>
        <dbReference type="Proteomes" id="UP000430564"/>
    </source>
</evidence>
<name>A0A6I1F5E9_9BURK</name>
<accession>A0A6I1F5E9</accession>
<dbReference type="SUPFAM" id="SSF117991">
    <property type="entry name" value="YbeD/HP0495-like"/>
    <property type="match status" value="1"/>
</dbReference>
<dbReference type="PANTHER" id="PTHR38036:SF1">
    <property type="entry name" value="UPF0250 PROTEIN YBED"/>
    <property type="match status" value="1"/>
</dbReference>
<dbReference type="InterPro" id="IPR007454">
    <property type="entry name" value="UPF0250_YbeD-like"/>
</dbReference>
<organism evidence="3 4">
    <name type="scientific">Sutterella seckii</name>
    <dbReference type="NCBI Taxonomy" id="1944635"/>
    <lineage>
        <taxon>Bacteria</taxon>
        <taxon>Pseudomonadati</taxon>
        <taxon>Pseudomonadota</taxon>
        <taxon>Betaproteobacteria</taxon>
        <taxon>Burkholderiales</taxon>
        <taxon>Sutterellaceae</taxon>
        <taxon>Sutterella</taxon>
    </lineage>
</organism>
<dbReference type="PANTHER" id="PTHR38036">
    <property type="entry name" value="UPF0250 PROTEIN YBED"/>
    <property type="match status" value="1"/>
</dbReference>
<protein>
    <recommendedName>
        <fullName evidence="2">UPF0250 protein GBM95_00095</fullName>
    </recommendedName>
</protein>
<dbReference type="Proteomes" id="UP000430564">
    <property type="component" value="Unassembled WGS sequence"/>
</dbReference>
<evidence type="ECO:0000256" key="1">
    <source>
        <dbReference type="ARBA" id="ARBA00008460"/>
    </source>
</evidence>
<dbReference type="AlphaFoldDB" id="A0A6I1F5E9"/>
<comment type="caution">
    <text evidence="3">The sequence shown here is derived from an EMBL/GenBank/DDBJ whole genome shotgun (WGS) entry which is preliminary data.</text>
</comment>
<proteinExistence type="inferred from homology"/>
<evidence type="ECO:0000313" key="3">
    <source>
        <dbReference type="EMBL" id="KAB7663283.1"/>
    </source>
</evidence>
<dbReference type="RefSeq" id="WP_152157219.1">
    <property type="nucleotide sequence ID" value="NZ_WEHX01000001.1"/>
</dbReference>
<dbReference type="InterPro" id="IPR027471">
    <property type="entry name" value="YbeD-like_sf"/>
</dbReference>